<reference evidence="14" key="1">
    <citation type="submission" date="2014-09" db="EMBL/GenBank/DDBJ databases">
        <authorList>
            <person name="Hjerde E."/>
        </authorList>
    </citation>
    <scope>NUCLEOTIDE SEQUENCE [LARGE SCALE GENOMIC DNA]</scope>
    <source>
        <strain evidence="14">06/09/139</strain>
    </source>
</reference>
<dbReference type="SMART" id="SM00636">
    <property type="entry name" value="Glyco_18"/>
    <property type="match status" value="1"/>
</dbReference>
<dbReference type="InterPro" id="IPR003610">
    <property type="entry name" value="CBM5/12"/>
</dbReference>
<dbReference type="SUPFAM" id="SSF81296">
    <property type="entry name" value="E set domains"/>
    <property type="match status" value="1"/>
</dbReference>
<dbReference type="SUPFAM" id="SSF54556">
    <property type="entry name" value="Chitinase insertion domain"/>
    <property type="match status" value="1"/>
</dbReference>
<feature type="domain" description="PKD" evidence="11">
    <location>
        <begin position="614"/>
        <end position="691"/>
    </location>
</feature>
<dbReference type="CDD" id="cd12215">
    <property type="entry name" value="ChiC_BD"/>
    <property type="match status" value="1"/>
</dbReference>
<comment type="catalytic activity">
    <reaction evidence="1">
        <text>Random endo-hydrolysis of N-acetyl-beta-D-glucosaminide (1-&gt;4)-beta-linkages in chitin and chitodextrins.</text>
        <dbReference type="EC" id="3.2.1.14"/>
    </reaction>
</comment>
<feature type="signal peptide" evidence="10">
    <location>
        <begin position="1"/>
        <end position="23"/>
    </location>
</feature>
<keyword evidence="6" id="KW-0119">Carbohydrate metabolism</keyword>
<feature type="domain" description="GH18" evidence="12">
    <location>
        <begin position="165"/>
        <end position="587"/>
    </location>
</feature>
<name>A0A090ILU4_9GAMM</name>
<dbReference type="InterPro" id="IPR000601">
    <property type="entry name" value="PKD_dom"/>
</dbReference>
<dbReference type="GO" id="GO:0008061">
    <property type="term" value="F:chitin binding"/>
    <property type="evidence" value="ECO:0007669"/>
    <property type="project" value="InterPro"/>
</dbReference>
<sequence>MFKKKLGFCSAAITLALSAPTYAAIPGQAIISWMETDFAIIEVDQAATSYKSLVTVKEFAEVPVTWDRWSGEPAEKWRVLLNDVVVHEETISATASQKASTILEVRQGGQYEMTVQLCNGSGTSEECSISAAKSIVVADTDGSHLDPLPMNVDPANGNYTTPVGMVSGAYFVEWGVYGRKFAVDQIPAQNLTHILYGFVPICGPNPSLGEIENGNSLAALNRACAGTPDYEVVIHDPWAAIQMPQPQSGHAHSTPYKGTYGQMMALKQRYPDLKIVPSIGGWTLSDPFYDFVDKPKRDIFVASVKKFLKTWKFYDGVDIDWEFPGGDGASATGGDPVNDGPAYVALMQELRAMLDELSAETGKTYELTSAIGAGYDKIEDVDYAAASQYMDYIFAMTYDFFGGWNNVVGHQTALNCGSHMSQGECDGTGLDDKGEPRKGPAYTITNAIDLLLAQGVDAKKLVVGAAMYARGWTGVTRESMTDPTNPMTGVGNGKVAGSWEAGVIDYKDVITRYENKAGVEVGYDEIAQAAYAYDPSNGDLVTYDNKKSVLAKGEYVRSLGLGGLFAWEIDADNGDILNAMQEGLAGDGTVTPPANKKPVANAGVDVSVIAPTPVQLDASLSSDSDGSIVSYAWTQTSGPSVTLIGADSVNSSFATDTFTQSETLQFTLTVTDNKGATASDSVAVSVTVEGTEPVNTPPVAVIVAPTSVNQGDVVTLDASTSTDADNDSLTFSWLIPTGVDATVIGSQVTFTAGSYTVDTPFSFSVTANDGQASDTASVTVTVLKDAGEPPVTCDNTWDASTVYTGGDQVSQAGKVWEAKWWTKGDTPSKSGEWGVWKEVGISTCN</sequence>
<dbReference type="PROSITE" id="PS01095">
    <property type="entry name" value="GH18_1"/>
    <property type="match status" value="1"/>
</dbReference>
<dbReference type="InterPro" id="IPR035986">
    <property type="entry name" value="PKD_dom_sf"/>
</dbReference>
<dbReference type="SMART" id="SM00495">
    <property type="entry name" value="ChtBD3"/>
    <property type="match status" value="1"/>
</dbReference>
<dbReference type="HOGENOM" id="CLU_002833_14_0_6"/>
<dbReference type="InterPro" id="IPR001579">
    <property type="entry name" value="Glyco_hydro_18_chit_AS"/>
</dbReference>
<evidence type="ECO:0000256" key="8">
    <source>
        <dbReference type="ARBA" id="ARBA00023326"/>
    </source>
</evidence>
<dbReference type="InterPro" id="IPR036573">
    <property type="entry name" value="CBM_sf_5/12"/>
</dbReference>
<dbReference type="Proteomes" id="UP000032427">
    <property type="component" value="Chromosome 1"/>
</dbReference>
<dbReference type="PANTHER" id="PTHR11177">
    <property type="entry name" value="CHITINASE"/>
    <property type="match status" value="1"/>
</dbReference>
<dbReference type="Pfam" id="PF00704">
    <property type="entry name" value="Glyco_hydro_18"/>
    <property type="match status" value="1"/>
</dbReference>
<evidence type="ECO:0000256" key="3">
    <source>
        <dbReference type="ARBA" id="ARBA00012729"/>
    </source>
</evidence>
<dbReference type="GO" id="GO:0000272">
    <property type="term" value="P:polysaccharide catabolic process"/>
    <property type="evidence" value="ECO:0007669"/>
    <property type="project" value="UniProtKB-KW"/>
</dbReference>
<dbReference type="Pfam" id="PF02839">
    <property type="entry name" value="CBM_5_12"/>
    <property type="match status" value="1"/>
</dbReference>
<dbReference type="SUPFAM" id="SSF49299">
    <property type="entry name" value="PKD domain"/>
    <property type="match status" value="2"/>
</dbReference>
<dbReference type="Gene3D" id="2.10.10.20">
    <property type="entry name" value="Carbohydrate-binding module superfamily 5/12"/>
    <property type="match status" value="1"/>
</dbReference>
<dbReference type="PATRIC" id="fig|80852.17.peg.1756"/>
<dbReference type="GO" id="GO:0005576">
    <property type="term" value="C:extracellular region"/>
    <property type="evidence" value="ECO:0007669"/>
    <property type="project" value="InterPro"/>
</dbReference>
<organism evidence="13 14">
    <name type="scientific">Aliivibrio wodanis</name>
    <dbReference type="NCBI Taxonomy" id="80852"/>
    <lineage>
        <taxon>Bacteria</taxon>
        <taxon>Pseudomonadati</taxon>
        <taxon>Pseudomonadota</taxon>
        <taxon>Gammaproteobacteria</taxon>
        <taxon>Vibrionales</taxon>
        <taxon>Vibrionaceae</taxon>
        <taxon>Aliivibrio</taxon>
    </lineage>
</organism>
<dbReference type="InterPro" id="IPR013783">
    <property type="entry name" value="Ig-like_fold"/>
</dbReference>
<accession>A0A090ILU4</accession>
<dbReference type="PROSITE" id="PS50093">
    <property type="entry name" value="PKD"/>
    <property type="match status" value="1"/>
</dbReference>
<dbReference type="InterPro" id="IPR014756">
    <property type="entry name" value="Ig_E-set"/>
</dbReference>
<comment type="similarity">
    <text evidence="2">Belongs to the glycosyl hydrolase 18 family. Chitinase class II subfamily.</text>
</comment>
<evidence type="ECO:0000256" key="2">
    <source>
        <dbReference type="ARBA" id="ARBA00009121"/>
    </source>
</evidence>
<evidence type="ECO:0000256" key="6">
    <source>
        <dbReference type="ARBA" id="ARBA00023277"/>
    </source>
</evidence>
<evidence type="ECO:0000259" key="12">
    <source>
        <dbReference type="PROSITE" id="PS51910"/>
    </source>
</evidence>
<dbReference type="InterPro" id="IPR017853">
    <property type="entry name" value="GH"/>
</dbReference>
<dbReference type="InterPro" id="IPR029070">
    <property type="entry name" value="Chitinase_insertion_sf"/>
</dbReference>
<dbReference type="Gene3D" id="3.10.50.10">
    <property type="match status" value="1"/>
</dbReference>
<evidence type="ECO:0000256" key="10">
    <source>
        <dbReference type="SAM" id="SignalP"/>
    </source>
</evidence>
<keyword evidence="8" id="KW-0624">Polysaccharide degradation</keyword>
<dbReference type="OrthoDB" id="9775889at2"/>
<dbReference type="InterPro" id="IPR022409">
    <property type="entry name" value="PKD/Chitinase_dom"/>
</dbReference>
<evidence type="ECO:0000256" key="7">
    <source>
        <dbReference type="ARBA" id="ARBA00023295"/>
    </source>
</evidence>
<dbReference type="KEGG" id="awd:AWOD_I_1703"/>
<dbReference type="SUPFAM" id="SSF51055">
    <property type="entry name" value="Carbohydrate binding domain"/>
    <property type="match status" value="1"/>
</dbReference>
<dbReference type="GO" id="GO:0008843">
    <property type="term" value="F:endochitinase activity"/>
    <property type="evidence" value="ECO:0007669"/>
    <property type="project" value="UniProtKB-EC"/>
</dbReference>
<evidence type="ECO:0000313" key="14">
    <source>
        <dbReference type="Proteomes" id="UP000032427"/>
    </source>
</evidence>
<dbReference type="CDD" id="cd02848">
    <property type="entry name" value="E_set_Chitinase_N"/>
    <property type="match status" value="1"/>
</dbReference>
<dbReference type="Pfam" id="PF18911">
    <property type="entry name" value="PKD_4"/>
    <property type="match status" value="1"/>
</dbReference>
<dbReference type="InterPro" id="IPR013540">
    <property type="entry name" value="ChitinaseA_N"/>
</dbReference>
<dbReference type="EMBL" id="LN554846">
    <property type="protein sequence ID" value="CED71771.1"/>
    <property type="molecule type" value="Genomic_DNA"/>
</dbReference>
<dbReference type="GO" id="GO:0030246">
    <property type="term" value="F:carbohydrate binding"/>
    <property type="evidence" value="ECO:0007669"/>
    <property type="project" value="InterPro"/>
</dbReference>
<dbReference type="SUPFAM" id="SSF51445">
    <property type="entry name" value="(Trans)glycosidases"/>
    <property type="match status" value="1"/>
</dbReference>
<protein>
    <recommendedName>
        <fullName evidence="3">chitinase</fullName>
        <ecNumber evidence="3">3.2.1.14</ecNumber>
    </recommendedName>
</protein>
<evidence type="ECO:0000256" key="9">
    <source>
        <dbReference type="RuleBase" id="RU000489"/>
    </source>
</evidence>
<feature type="chain" id="PRO_5001857549" description="chitinase" evidence="10">
    <location>
        <begin position="24"/>
        <end position="845"/>
    </location>
</feature>
<keyword evidence="14" id="KW-1185">Reference proteome</keyword>
<dbReference type="CDD" id="cd00146">
    <property type="entry name" value="PKD"/>
    <property type="match status" value="1"/>
</dbReference>
<dbReference type="InterPro" id="IPR001223">
    <property type="entry name" value="Glyco_hydro18_cat"/>
</dbReference>
<dbReference type="PROSITE" id="PS51910">
    <property type="entry name" value="GH18_2"/>
    <property type="match status" value="1"/>
</dbReference>
<dbReference type="STRING" id="80852.AWOD_I_1703"/>
<gene>
    <name evidence="13" type="primary">chiA</name>
    <name evidence="13" type="ORF">AWOD_I_1703</name>
</gene>
<evidence type="ECO:0000259" key="11">
    <source>
        <dbReference type="PROSITE" id="PS50093"/>
    </source>
</evidence>
<dbReference type="GeneID" id="28541265"/>
<dbReference type="PANTHER" id="PTHR11177:SF317">
    <property type="entry name" value="CHITINASE 12-RELATED"/>
    <property type="match status" value="1"/>
</dbReference>
<dbReference type="AlphaFoldDB" id="A0A090ILU4"/>
<dbReference type="Pfam" id="PF22352">
    <property type="entry name" value="K319L-like_PKD"/>
    <property type="match status" value="1"/>
</dbReference>
<evidence type="ECO:0000256" key="1">
    <source>
        <dbReference type="ARBA" id="ARBA00000822"/>
    </source>
</evidence>
<dbReference type="GO" id="GO:0006032">
    <property type="term" value="P:chitin catabolic process"/>
    <property type="evidence" value="ECO:0007669"/>
    <property type="project" value="UniProtKB-KW"/>
</dbReference>
<dbReference type="SMART" id="SM00089">
    <property type="entry name" value="PKD"/>
    <property type="match status" value="3"/>
</dbReference>
<proteinExistence type="inferred from homology"/>
<keyword evidence="4 9" id="KW-0378">Hydrolase</keyword>
<dbReference type="InterPro" id="IPR011583">
    <property type="entry name" value="Chitinase_II/V-like_cat"/>
</dbReference>
<keyword evidence="5" id="KW-0146">Chitin degradation</keyword>
<dbReference type="Gene3D" id="2.60.40.10">
    <property type="entry name" value="Immunoglobulins"/>
    <property type="match status" value="3"/>
</dbReference>
<evidence type="ECO:0000256" key="4">
    <source>
        <dbReference type="ARBA" id="ARBA00022801"/>
    </source>
</evidence>
<keyword evidence="7 9" id="KW-0326">Glycosidase</keyword>
<dbReference type="Pfam" id="PF08329">
    <property type="entry name" value="ChitinaseA_N"/>
    <property type="match status" value="1"/>
</dbReference>
<dbReference type="Gene3D" id="3.20.20.80">
    <property type="entry name" value="Glycosidases"/>
    <property type="match status" value="1"/>
</dbReference>
<evidence type="ECO:0000313" key="13">
    <source>
        <dbReference type="EMBL" id="CED71771.1"/>
    </source>
</evidence>
<dbReference type="CDD" id="cd06548">
    <property type="entry name" value="GH18_chitinase"/>
    <property type="match status" value="1"/>
</dbReference>
<keyword evidence="10" id="KW-0732">Signal</keyword>
<dbReference type="InterPro" id="IPR050314">
    <property type="entry name" value="Glycosyl_Hydrlase_18"/>
</dbReference>
<dbReference type="EC" id="3.2.1.14" evidence="3"/>
<evidence type="ECO:0000256" key="5">
    <source>
        <dbReference type="ARBA" id="ARBA00023024"/>
    </source>
</evidence>